<proteinExistence type="predicted"/>
<feature type="signal peptide" evidence="2">
    <location>
        <begin position="1"/>
        <end position="19"/>
    </location>
</feature>
<dbReference type="RefSeq" id="XP_052749991.1">
    <property type="nucleotide sequence ID" value="XM_052894031.1"/>
</dbReference>
<protein>
    <submittedName>
        <fullName evidence="4">Uncharacterized protein LOC128200479</fullName>
    </submittedName>
</protein>
<feature type="compositionally biased region" description="Low complexity" evidence="1">
    <location>
        <begin position="382"/>
        <end position="391"/>
    </location>
</feature>
<organism evidence="3 4">
    <name type="scientific">Galleria mellonella</name>
    <name type="common">Greater wax moth</name>
    <dbReference type="NCBI Taxonomy" id="7137"/>
    <lineage>
        <taxon>Eukaryota</taxon>
        <taxon>Metazoa</taxon>
        <taxon>Ecdysozoa</taxon>
        <taxon>Arthropoda</taxon>
        <taxon>Hexapoda</taxon>
        <taxon>Insecta</taxon>
        <taxon>Pterygota</taxon>
        <taxon>Neoptera</taxon>
        <taxon>Endopterygota</taxon>
        <taxon>Lepidoptera</taxon>
        <taxon>Glossata</taxon>
        <taxon>Ditrysia</taxon>
        <taxon>Pyraloidea</taxon>
        <taxon>Pyralidae</taxon>
        <taxon>Galleriinae</taxon>
        <taxon>Galleria</taxon>
    </lineage>
</organism>
<feature type="chain" id="PRO_5046607473" evidence="2">
    <location>
        <begin position="20"/>
        <end position="402"/>
    </location>
</feature>
<keyword evidence="2" id="KW-0732">Signal</keyword>
<evidence type="ECO:0000256" key="2">
    <source>
        <dbReference type="SAM" id="SignalP"/>
    </source>
</evidence>
<sequence length="402" mass="42915">MNFDGTWWLVLVCVCACSAEKWRFPESAASVRIDTKVRFVDGDDRPNDNEKIKASENQVQADEVPFEPASDTAGFYNRPASGDVSGRFPVRVEGQRAPYRVEGQAIYSISKTPERYYSDGTLDSMQHCKCVSTPDCRPSSDSLKACGVGKYLCCYKRPNKSYHQNSEFFNEVEDERPVLLPGQENINGPFPPPPGSYFNGVFGAQQEPDSSVIGNIDRPRPQQAVLVGPDGPTGNIGPPNRHVGATGNPSLQHNSQVPPVLVGPDGPTGIIGPAPINPNQKPGGNRDVGQSETAQRGILVGPGGPTGIIGPAGFNRPGGFMNYYFGGGRSTGPGILVGPGGPTGIIGPGRGILVGPGGPTGQIGPRRPFNYGCPRQQRNKLTSTTSSSSDSYRNRKNKKYVV</sequence>
<reference evidence="4" key="1">
    <citation type="submission" date="2025-08" db="UniProtKB">
        <authorList>
            <consortium name="RefSeq"/>
        </authorList>
    </citation>
    <scope>IDENTIFICATION</scope>
    <source>
        <tissue evidence="4">Whole larvae</tissue>
    </source>
</reference>
<evidence type="ECO:0000256" key="1">
    <source>
        <dbReference type="SAM" id="MobiDB-lite"/>
    </source>
</evidence>
<feature type="region of interest" description="Disordered" evidence="1">
    <location>
        <begin position="357"/>
        <end position="402"/>
    </location>
</feature>
<keyword evidence="3" id="KW-1185">Reference proteome</keyword>
<name>A0ABM3MF16_GALME</name>
<gene>
    <name evidence="4" type="primary">LOC128200479</name>
</gene>
<dbReference type="Proteomes" id="UP001652740">
    <property type="component" value="Unplaced"/>
</dbReference>
<accession>A0ABM3MF16</accession>
<dbReference type="GeneID" id="128200479"/>
<evidence type="ECO:0000313" key="3">
    <source>
        <dbReference type="Proteomes" id="UP001652740"/>
    </source>
</evidence>
<evidence type="ECO:0000313" key="4">
    <source>
        <dbReference type="RefSeq" id="XP_052749991.1"/>
    </source>
</evidence>